<evidence type="ECO:0000313" key="2">
    <source>
        <dbReference type="Proteomes" id="UP000250572"/>
    </source>
</evidence>
<accession>A0A315V9R9</accession>
<dbReference type="AlphaFoldDB" id="A0A315V9R9"/>
<name>A0A315V9R9_GAMAF</name>
<evidence type="ECO:0000313" key="1">
    <source>
        <dbReference type="EMBL" id="PWA19950.1"/>
    </source>
</evidence>
<dbReference type="EMBL" id="NHOQ01002041">
    <property type="protein sequence ID" value="PWA19950.1"/>
    <property type="molecule type" value="Genomic_DNA"/>
</dbReference>
<reference evidence="1 2" key="1">
    <citation type="journal article" date="2018" name="G3 (Bethesda)">
        <title>A High-Quality Reference Genome for the Invasive Mosquitofish Gambusia affinis Using a Chicago Library.</title>
        <authorList>
            <person name="Hoffberg S.L."/>
            <person name="Troendle N.J."/>
            <person name="Glenn T.C."/>
            <person name="Mahmud O."/>
            <person name="Louha S."/>
            <person name="Chalopin D."/>
            <person name="Bennetzen J.L."/>
            <person name="Mauricio R."/>
        </authorList>
    </citation>
    <scope>NUCLEOTIDE SEQUENCE [LARGE SCALE GENOMIC DNA]</scope>
    <source>
        <strain evidence="1">NE01/NJP1002.9</strain>
        <tissue evidence="1">Muscle</tissue>
    </source>
</reference>
<gene>
    <name evidence="1" type="ORF">CCH79_00016561</name>
</gene>
<proteinExistence type="predicted"/>
<protein>
    <submittedName>
        <fullName evidence="1">Uncharacterized protein</fullName>
    </submittedName>
</protein>
<comment type="caution">
    <text evidence="1">The sequence shown here is derived from an EMBL/GenBank/DDBJ whole genome shotgun (WGS) entry which is preliminary data.</text>
</comment>
<organism evidence="1 2">
    <name type="scientific">Gambusia affinis</name>
    <name type="common">Western mosquitofish</name>
    <name type="synonym">Heterandria affinis</name>
    <dbReference type="NCBI Taxonomy" id="33528"/>
    <lineage>
        <taxon>Eukaryota</taxon>
        <taxon>Metazoa</taxon>
        <taxon>Chordata</taxon>
        <taxon>Craniata</taxon>
        <taxon>Vertebrata</taxon>
        <taxon>Euteleostomi</taxon>
        <taxon>Actinopterygii</taxon>
        <taxon>Neopterygii</taxon>
        <taxon>Teleostei</taxon>
        <taxon>Neoteleostei</taxon>
        <taxon>Acanthomorphata</taxon>
        <taxon>Ovalentaria</taxon>
        <taxon>Atherinomorphae</taxon>
        <taxon>Cyprinodontiformes</taxon>
        <taxon>Poeciliidae</taxon>
        <taxon>Poeciliinae</taxon>
        <taxon>Gambusia</taxon>
    </lineage>
</organism>
<keyword evidence="2" id="KW-1185">Reference proteome</keyword>
<dbReference type="Proteomes" id="UP000250572">
    <property type="component" value="Unassembled WGS sequence"/>
</dbReference>
<sequence length="215" mass="24008">MGGGWVFQYNNPKYTAKEKNSDFNTIILSKLVRKLEDLGLPQNICYWIKDFLTDLSKRVRVGFHLSLALNTNTRSPQGCVLSLLFYTLNTRASTKAPHRLNLHDEVSAGSLTTNAPTNREHRQTLSAQTATRWAACSTDKETNSPTMLHVGGLVHADGQFDPQICVLAVLRDHHPVELRLLWTTGGGDQDHLKVVGRRARGYVEWDADGLASLEK</sequence>